<evidence type="ECO:0000313" key="6">
    <source>
        <dbReference type="Proteomes" id="UP000190814"/>
    </source>
</evidence>
<reference evidence="5 6" key="1">
    <citation type="submission" date="2017-02" db="EMBL/GenBank/DDBJ databases">
        <authorList>
            <person name="Peterson S.W."/>
        </authorList>
    </citation>
    <scope>NUCLEOTIDE SEQUENCE [LARGE SCALE GENOMIC DNA]</scope>
    <source>
        <strain evidence="5 6">ATCC 35992</strain>
    </source>
</reference>
<dbReference type="SUPFAM" id="SSF53822">
    <property type="entry name" value="Periplasmic binding protein-like I"/>
    <property type="match status" value="1"/>
</dbReference>
<dbReference type="InterPro" id="IPR000843">
    <property type="entry name" value="HTH_LacI"/>
</dbReference>
<evidence type="ECO:0000256" key="1">
    <source>
        <dbReference type="ARBA" id="ARBA00023015"/>
    </source>
</evidence>
<accession>A0A1T4VY49</accession>
<dbReference type="Gene3D" id="1.10.260.40">
    <property type="entry name" value="lambda repressor-like DNA-binding domains"/>
    <property type="match status" value="1"/>
</dbReference>
<dbReference type="RefSeq" id="WP_242943032.1">
    <property type="nucleotide sequence ID" value="NZ_FUXZ01000012.1"/>
</dbReference>
<dbReference type="GO" id="GO:0003700">
    <property type="term" value="F:DNA-binding transcription factor activity"/>
    <property type="evidence" value="ECO:0007669"/>
    <property type="project" value="TreeGrafter"/>
</dbReference>
<evidence type="ECO:0000256" key="3">
    <source>
        <dbReference type="ARBA" id="ARBA00023163"/>
    </source>
</evidence>
<keyword evidence="3" id="KW-0804">Transcription</keyword>
<evidence type="ECO:0000256" key="2">
    <source>
        <dbReference type="ARBA" id="ARBA00023125"/>
    </source>
</evidence>
<name>A0A1T4VY49_9FIRM</name>
<dbReference type="InterPro" id="IPR010982">
    <property type="entry name" value="Lambda_DNA-bd_dom_sf"/>
</dbReference>
<organism evidence="5 6">
    <name type="scientific">Eubacterium uniforme</name>
    <dbReference type="NCBI Taxonomy" id="39495"/>
    <lineage>
        <taxon>Bacteria</taxon>
        <taxon>Bacillati</taxon>
        <taxon>Bacillota</taxon>
        <taxon>Clostridia</taxon>
        <taxon>Eubacteriales</taxon>
        <taxon>Eubacteriaceae</taxon>
        <taxon>Eubacterium</taxon>
    </lineage>
</organism>
<sequence length="344" mass="38215">MITIKEIAKESGYGVGTVSRVLNNSEHVSEKAKKAIMDVVKKYNFEPNPNAKNLKSQTKYGIVLIVKGTQNMLFESIVELMQTEIVKNGHACVVDYIDQDENEVEEARKVCNNQKPYGIAFLGSNLEYFEKNFENLDLPCVIVTNGASELNISNLSSVAVDDVSASSRIVNYLYDKGHRNIGVIGGDPNVSHPSSLRLLGFESAMRKKHLEFDMTKQYSYARFSLEGGYQATKDLLKKNSDITAIFAMSDMMAMGALRALKDMDIKVPQDMSVIGYDGTDIANFCIPRITTVWQNTEKLAKRSVEILLGGIKAEEKGENYAVHEIVPYVIKEGSSVGEVKSKKK</sequence>
<dbReference type="InterPro" id="IPR046335">
    <property type="entry name" value="LacI/GalR-like_sensor"/>
</dbReference>
<keyword evidence="1" id="KW-0805">Transcription regulation</keyword>
<gene>
    <name evidence="5" type="ORF">SAMN02745111_01921</name>
</gene>
<dbReference type="GO" id="GO:0000976">
    <property type="term" value="F:transcription cis-regulatory region binding"/>
    <property type="evidence" value="ECO:0007669"/>
    <property type="project" value="TreeGrafter"/>
</dbReference>
<dbReference type="PANTHER" id="PTHR30146">
    <property type="entry name" value="LACI-RELATED TRANSCRIPTIONAL REPRESSOR"/>
    <property type="match status" value="1"/>
</dbReference>
<dbReference type="CDD" id="cd01392">
    <property type="entry name" value="HTH_LacI"/>
    <property type="match status" value="1"/>
</dbReference>
<keyword evidence="2" id="KW-0238">DNA-binding</keyword>
<dbReference type="Gene3D" id="3.40.50.2300">
    <property type="match status" value="2"/>
</dbReference>
<dbReference type="PANTHER" id="PTHR30146:SF149">
    <property type="entry name" value="HTH-TYPE TRANSCRIPTIONAL REGULATOR EBGR"/>
    <property type="match status" value="1"/>
</dbReference>
<evidence type="ECO:0000259" key="4">
    <source>
        <dbReference type="PROSITE" id="PS50932"/>
    </source>
</evidence>
<dbReference type="STRING" id="39495.SAMN02745111_01921"/>
<dbReference type="InterPro" id="IPR028082">
    <property type="entry name" value="Peripla_BP_I"/>
</dbReference>
<dbReference type="SMART" id="SM00354">
    <property type="entry name" value="HTH_LACI"/>
    <property type="match status" value="1"/>
</dbReference>
<dbReference type="CDD" id="cd06267">
    <property type="entry name" value="PBP1_LacI_sugar_binding-like"/>
    <property type="match status" value="1"/>
</dbReference>
<proteinExistence type="predicted"/>
<dbReference type="Proteomes" id="UP000190814">
    <property type="component" value="Unassembled WGS sequence"/>
</dbReference>
<dbReference type="SUPFAM" id="SSF47413">
    <property type="entry name" value="lambda repressor-like DNA-binding domains"/>
    <property type="match status" value="1"/>
</dbReference>
<protein>
    <submittedName>
        <fullName evidence="5">Transcriptional regulator, LacI family</fullName>
    </submittedName>
</protein>
<dbReference type="AlphaFoldDB" id="A0A1T4VY49"/>
<keyword evidence="6" id="KW-1185">Reference proteome</keyword>
<dbReference type="EMBL" id="FUXZ01000012">
    <property type="protein sequence ID" value="SKA69819.1"/>
    <property type="molecule type" value="Genomic_DNA"/>
</dbReference>
<feature type="domain" description="HTH lacI-type" evidence="4">
    <location>
        <begin position="2"/>
        <end position="56"/>
    </location>
</feature>
<evidence type="ECO:0000313" key="5">
    <source>
        <dbReference type="EMBL" id="SKA69819.1"/>
    </source>
</evidence>
<dbReference type="PROSITE" id="PS50932">
    <property type="entry name" value="HTH_LACI_2"/>
    <property type="match status" value="1"/>
</dbReference>
<dbReference type="Pfam" id="PF13377">
    <property type="entry name" value="Peripla_BP_3"/>
    <property type="match status" value="1"/>
</dbReference>
<dbReference type="Pfam" id="PF00356">
    <property type="entry name" value="LacI"/>
    <property type="match status" value="1"/>
</dbReference>